<evidence type="ECO:0000313" key="2">
    <source>
        <dbReference type="Proteomes" id="UP000294576"/>
    </source>
</evidence>
<proteinExistence type="predicted"/>
<gene>
    <name evidence="1" type="ORF">EV132_1694</name>
</gene>
<name>A0A4R3PR96_RHISU</name>
<dbReference type="AlphaFoldDB" id="A0A4R3PR96"/>
<sequence>MADYCELVDLLGSASGSIIREDIQVLDDEIADQDFEADD</sequence>
<dbReference type="EMBL" id="SMBH01000069">
    <property type="protein sequence ID" value="TCU01836.1"/>
    <property type="molecule type" value="Genomic_DNA"/>
</dbReference>
<protein>
    <submittedName>
        <fullName evidence="1">Uncharacterized protein</fullName>
    </submittedName>
</protein>
<comment type="caution">
    <text evidence="1">The sequence shown here is derived from an EMBL/GenBank/DDBJ whole genome shotgun (WGS) entry which is preliminary data.</text>
</comment>
<dbReference type="Proteomes" id="UP000294576">
    <property type="component" value="Unassembled WGS sequence"/>
</dbReference>
<organism evidence="1 2">
    <name type="scientific">Rhizobium sullae</name>
    <name type="common">Rhizobium hedysari</name>
    <dbReference type="NCBI Taxonomy" id="50338"/>
    <lineage>
        <taxon>Bacteria</taxon>
        <taxon>Pseudomonadati</taxon>
        <taxon>Pseudomonadota</taxon>
        <taxon>Alphaproteobacteria</taxon>
        <taxon>Hyphomicrobiales</taxon>
        <taxon>Rhizobiaceae</taxon>
        <taxon>Rhizobium/Agrobacterium group</taxon>
        <taxon>Rhizobium</taxon>
    </lineage>
</organism>
<accession>A0A4R3PR96</accession>
<reference evidence="1 2" key="1">
    <citation type="submission" date="2019-03" db="EMBL/GenBank/DDBJ databases">
        <title>Genomic Encyclopedia of Type Strains, Phase IV (KMG-V): Genome sequencing to study the core and pangenomes of soil and plant-associated prokaryotes.</title>
        <authorList>
            <person name="Whitman W."/>
        </authorList>
    </citation>
    <scope>NUCLEOTIDE SEQUENCE [LARGE SCALE GENOMIC DNA]</scope>
    <source>
        <strain evidence="1 2">Hc14</strain>
    </source>
</reference>
<evidence type="ECO:0000313" key="1">
    <source>
        <dbReference type="EMBL" id="TCU01836.1"/>
    </source>
</evidence>